<accession>A0A0C3P448</accession>
<dbReference type="AlphaFoldDB" id="A0A0C3P448"/>
<feature type="compositionally biased region" description="Polar residues" evidence="1">
    <location>
        <begin position="224"/>
        <end position="242"/>
    </location>
</feature>
<sequence length="353" mass="38490">MSLPPYLASADTQRDHIRRVLIELFDVLGSNIVELMETAGEIEEESKHAKWTDEEVAALRLMQKLQRAFASSTGPLKHTYNTIMTYCSGSGEHWDNENGANICGAADAEKWAKFVGVKRNAAMKPFHNKGWQYLPMMEDIFPQGGTTGSHAFRPGVLNPTLTATTDSNFTVSVPPNPTTTTDSTTSIPSVPPSTAAFGRKHSFTVMSTDITETASPSLLFSRNQHPPMTPVSSIHSSKCSRTSAQSSSKMQPQPSSSHTVAVVSIGNTIRHLGDQLATTFMDPLIAVQTATQMLYKDSEIPPHHRAFMTRQFSGISNPAAVFIALPDEQSCRAYVADMYDSFFQGASNAPPTM</sequence>
<dbReference type="InParanoid" id="A0A0C3P448"/>
<feature type="compositionally biased region" description="Low complexity" evidence="1">
    <location>
        <begin position="243"/>
        <end position="256"/>
    </location>
</feature>
<feature type="region of interest" description="Disordered" evidence="1">
    <location>
        <begin position="167"/>
        <end position="193"/>
    </location>
</feature>
<dbReference type="OrthoDB" id="2690323at2759"/>
<evidence type="ECO:0008006" key="4">
    <source>
        <dbReference type="Google" id="ProtNLM"/>
    </source>
</evidence>
<proteinExistence type="predicted"/>
<evidence type="ECO:0000313" key="2">
    <source>
        <dbReference type="EMBL" id="KIO02059.1"/>
    </source>
</evidence>
<evidence type="ECO:0000313" key="3">
    <source>
        <dbReference type="Proteomes" id="UP000054217"/>
    </source>
</evidence>
<feature type="region of interest" description="Disordered" evidence="1">
    <location>
        <begin position="224"/>
        <end position="256"/>
    </location>
</feature>
<organism evidence="2 3">
    <name type="scientific">Pisolithus tinctorius Marx 270</name>
    <dbReference type="NCBI Taxonomy" id="870435"/>
    <lineage>
        <taxon>Eukaryota</taxon>
        <taxon>Fungi</taxon>
        <taxon>Dikarya</taxon>
        <taxon>Basidiomycota</taxon>
        <taxon>Agaricomycotina</taxon>
        <taxon>Agaricomycetes</taxon>
        <taxon>Agaricomycetidae</taxon>
        <taxon>Boletales</taxon>
        <taxon>Sclerodermatineae</taxon>
        <taxon>Pisolithaceae</taxon>
        <taxon>Pisolithus</taxon>
    </lineage>
</organism>
<protein>
    <recommendedName>
        <fullName evidence="4">Myb/SANT-like domain-containing protein</fullName>
    </recommendedName>
</protein>
<dbReference type="EMBL" id="KN831983">
    <property type="protein sequence ID" value="KIO02059.1"/>
    <property type="molecule type" value="Genomic_DNA"/>
</dbReference>
<reference evidence="3" key="2">
    <citation type="submission" date="2015-01" db="EMBL/GenBank/DDBJ databases">
        <title>Evolutionary Origins and Diversification of the Mycorrhizal Mutualists.</title>
        <authorList>
            <consortium name="DOE Joint Genome Institute"/>
            <consortium name="Mycorrhizal Genomics Consortium"/>
            <person name="Kohler A."/>
            <person name="Kuo A."/>
            <person name="Nagy L.G."/>
            <person name="Floudas D."/>
            <person name="Copeland A."/>
            <person name="Barry K.W."/>
            <person name="Cichocki N."/>
            <person name="Veneault-Fourrey C."/>
            <person name="LaButti K."/>
            <person name="Lindquist E.A."/>
            <person name="Lipzen A."/>
            <person name="Lundell T."/>
            <person name="Morin E."/>
            <person name="Murat C."/>
            <person name="Riley R."/>
            <person name="Ohm R."/>
            <person name="Sun H."/>
            <person name="Tunlid A."/>
            <person name="Henrissat B."/>
            <person name="Grigoriev I.V."/>
            <person name="Hibbett D.S."/>
            <person name="Martin F."/>
        </authorList>
    </citation>
    <scope>NUCLEOTIDE SEQUENCE [LARGE SCALE GENOMIC DNA]</scope>
    <source>
        <strain evidence="3">Marx 270</strain>
    </source>
</reference>
<dbReference type="Proteomes" id="UP000054217">
    <property type="component" value="Unassembled WGS sequence"/>
</dbReference>
<reference evidence="2 3" key="1">
    <citation type="submission" date="2014-04" db="EMBL/GenBank/DDBJ databases">
        <authorList>
            <consortium name="DOE Joint Genome Institute"/>
            <person name="Kuo A."/>
            <person name="Kohler A."/>
            <person name="Costa M.D."/>
            <person name="Nagy L.G."/>
            <person name="Floudas D."/>
            <person name="Copeland A."/>
            <person name="Barry K.W."/>
            <person name="Cichocki N."/>
            <person name="Veneault-Fourrey C."/>
            <person name="LaButti K."/>
            <person name="Lindquist E.A."/>
            <person name="Lipzen A."/>
            <person name="Lundell T."/>
            <person name="Morin E."/>
            <person name="Murat C."/>
            <person name="Sun H."/>
            <person name="Tunlid A."/>
            <person name="Henrissat B."/>
            <person name="Grigoriev I.V."/>
            <person name="Hibbett D.S."/>
            <person name="Martin F."/>
            <person name="Nordberg H.P."/>
            <person name="Cantor M.N."/>
            <person name="Hua S.X."/>
        </authorList>
    </citation>
    <scope>NUCLEOTIDE SEQUENCE [LARGE SCALE GENOMIC DNA]</scope>
    <source>
        <strain evidence="2 3">Marx 270</strain>
    </source>
</reference>
<evidence type="ECO:0000256" key="1">
    <source>
        <dbReference type="SAM" id="MobiDB-lite"/>
    </source>
</evidence>
<keyword evidence="3" id="KW-1185">Reference proteome</keyword>
<dbReference type="HOGENOM" id="CLU_066693_0_0_1"/>
<name>A0A0C3P448_PISTI</name>
<gene>
    <name evidence="2" type="ORF">M404DRAFT_28038</name>
</gene>
<feature type="compositionally biased region" description="Low complexity" evidence="1">
    <location>
        <begin position="170"/>
        <end position="193"/>
    </location>
</feature>